<dbReference type="OrthoDB" id="20930at2"/>
<comment type="caution">
    <text evidence="1">The sequence shown here is derived from an EMBL/GenBank/DDBJ whole genome shotgun (WGS) entry which is preliminary data.</text>
</comment>
<proteinExistence type="predicted"/>
<reference evidence="2" key="1">
    <citation type="submission" date="2018-05" db="EMBL/GenBank/DDBJ databases">
        <authorList>
            <person name="Du Z."/>
            <person name="Wang X."/>
        </authorList>
    </citation>
    <scope>NUCLEOTIDE SEQUENCE [LARGE SCALE GENOMIC DNA]</scope>
    <source>
        <strain evidence="2">WDS4C29</strain>
    </source>
</reference>
<evidence type="ECO:0000313" key="2">
    <source>
        <dbReference type="Proteomes" id="UP000245293"/>
    </source>
</evidence>
<organism evidence="1 2">
    <name type="scientific">Salibaculum griseiflavum</name>
    <dbReference type="NCBI Taxonomy" id="1914409"/>
    <lineage>
        <taxon>Bacteria</taxon>
        <taxon>Pseudomonadati</taxon>
        <taxon>Pseudomonadota</taxon>
        <taxon>Alphaproteobacteria</taxon>
        <taxon>Rhodobacterales</taxon>
        <taxon>Roseobacteraceae</taxon>
        <taxon>Salibaculum</taxon>
    </lineage>
</organism>
<dbReference type="InterPro" id="IPR029063">
    <property type="entry name" value="SAM-dependent_MTases_sf"/>
</dbReference>
<protein>
    <recommendedName>
        <fullName evidence="3">Class I SAM-dependent methyltransferase</fullName>
    </recommendedName>
</protein>
<dbReference type="Gene3D" id="3.40.50.150">
    <property type="entry name" value="Vaccinia Virus protein VP39"/>
    <property type="match status" value="1"/>
</dbReference>
<dbReference type="Proteomes" id="UP000245293">
    <property type="component" value="Unassembled WGS sequence"/>
</dbReference>
<dbReference type="EMBL" id="QETF01000004">
    <property type="protein sequence ID" value="PWG17616.1"/>
    <property type="molecule type" value="Genomic_DNA"/>
</dbReference>
<dbReference type="AlphaFoldDB" id="A0A2V1P5K9"/>
<dbReference type="SUPFAM" id="SSF53335">
    <property type="entry name" value="S-adenosyl-L-methionine-dependent methyltransferases"/>
    <property type="match status" value="1"/>
</dbReference>
<evidence type="ECO:0000313" key="1">
    <source>
        <dbReference type="EMBL" id="PWG17616.1"/>
    </source>
</evidence>
<dbReference type="RefSeq" id="WP_109387306.1">
    <property type="nucleotide sequence ID" value="NZ_QETF01000004.1"/>
</dbReference>
<gene>
    <name evidence="1" type="ORF">DFK10_05180</name>
</gene>
<keyword evidence="2" id="KW-1185">Reference proteome</keyword>
<name>A0A2V1P5K9_9RHOB</name>
<evidence type="ECO:0008006" key="3">
    <source>
        <dbReference type="Google" id="ProtNLM"/>
    </source>
</evidence>
<sequence length="228" mass="25427">MRDDLRKEFNDKIWHGQQDESRSGAGSTLAFTERLRAQLPAFLEKHGVGTFLDAPCGDWNWMASVDLGDIQYIGGDIADAVVEEVRAAHGGPNRDFILLDITSDPLPKADMMMARDVLFHLKFWLRWKFLENFVASGTPLLLTTMHHIKANKKLGKNGGFTKFNPMAAPFNFPAPIDMIHETADDLPADIAERDEGRKHRSMGLWTREQIIAVLDARAAAKAAEEVGA</sequence>
<accession>A0A2V1P5K9</accession>